<dbReference type="InParanoid" id="A0A194X7T7"/>
<name>A0A194X7T7_MOLSC</name>
<evidence type="ECO:0000313" key="3">
    <source>
        <dbReference type="Proteomes" id="UP000070700"/>
    </source>
</evidence>
<accession>A0A194X7T7</accession>
<gene>
    <name evidence="2" type="ORF">LY89DRAFT_669706</name>
</gene>
<keyword evidence="3" id="KW-1185">Reference proteome</keyword>
<protein>
    <submittedName>
        <fullName evidence="2">Uncharacterized protein</fullName>
    </submittedName>
</protein>
<feature type="compositionally biased region" description="Basic residues" evidence="1">
    <location>
        <begin position="40"/>
        <end position="54"/>
    </location>
</feature>
<dbReference type="AlphaFoldDB" id="A0A194X7T7"/>
<sequence length="325" mass="36235">MIGTKPAKRGRGRPRKHPEAGRDPSINTPAELAAACPPKIKPRRTKAKAKRFTRPARNSTVRNARRIPGEENERQYSDGIDELDEFAFMDALLNAEDQAYMRGVLDALATQPEHDHECIDNQKTKVEVKAEYQAAEVIKLENTPPEVGEWRLLNVKIEQGEIKLPISVLPDEVNGHDVPSKVLDALGECDMSARSGGTQEVERPADEMIWKLDAIHDCNVNLGATRVYDTDKEMDGLNLLAGSTAEAEPQTNDLVLQDLDAVRDDNVVLNATHFYDADEEDLIGNLVQYQVWHEALQGELPAQASEVTTLGRIRGFMINLIWGRQ</sequence>
<feature type="compositionally biased region" description="Basic residues" evidence="1">
    <location>
        <begin position="1"/>
        <end position="16"/>
    </location>
</feature>
<feature type="region of interest" description="Disordered" evidence="1">
    <location>
        <begin position="1"/>
        <end position="59"/>
    </location>
</feature>
<dbReference type="EMBL" id="KQ947416">
    <property type="protein sequence ID" value="KUJ16164.1"/>
    <property type="molecule type" value="Genomic_DNA"/>
</dbReference>
<dbReference type="Proteomes" id="UP000070700">
    <property type="component" value="Unassembled WGS sequence"/>
</dbReference>
<evidence type="ECO:0000313" key="2">
    <source>
        <dbReference type="EMBL" id="KUJ16164.1"/>
    </source>
</evidence>
<reference evidence="2 3" key="1">
    <citation type="submission" date="2015-10" db="EMBL/GenBank/DDBJ databases">
        <title>Full genome of DAOMC 229536 Phialocephala scopiformis, a fungal endophyte of spruce producing the potent anti-insectan compound rugulosin.</title>
        <authorList>
            <consortium name="DOE Joint Genome Institute"/>
            <person name="Walker A.K."/>
            <person name="Frasz S.L."/>
            <person name="Seifert K.A."/>
            <person name="Miller J.D."/>
            <person name="Mondo S.J."/>
            <person name="Labutti K."/>
            <person name="Lipzen A."/>
            <person name="Dockter R."/>
            <person name="Kennedy M."/>
            <person name="Grigoriev I.V."/>
            <person name="Spatafora J.W."/>
        </authorList>
    </citation>
    <scope>NUCLEOTIDE SEQUENCE [LARGE SCALE GENOMIC DNA]</scope>
    <source>
        <strain evidence="2 3">CBS 120377</strain>
    </source>
</reference>
<evidence type="ECO:0000256" key="1">
    <source>
        <dbReference type="SAM" id="MobiDB-lite"/>
    </source>
</evidence>
<organism evidence="2 3">
    <name type="scientific">Mollisia scopiformis</name>
    <name type="common">Conifer needle endophyte fungus</name>
    <name type="synonym">Phialocephala scopiformis</name>
    <dbReference type="NCBI Taxonomy" id="149040"/>
    <lineage>
        <taxon>Eukaryota</taxon>
        <taxon>Fungi</taxon>
        <taxon>Dikarya</taxon>
        <taxon>Ascomycota</taxon>
        <taxon>Pezizomycotina</taxon>
        <taxon>Leotiomycetes</taxon>
        <taxon>Helotiales</taxon>
        <taxon>Mollisiaceae</taxon>
        <taxon>Mollisia</taxon>
    </lineage>
</organism>
<proteinExistence type="predicted"/>
<dbReference type="RefSeq" id="XP_018070519.1">
    <property type="nucleotide sequence ID" value="XM_018213121.1"/>
</dbReference>
<dbReference type="KEGG" id="psco:LY89DRAFT_669706"/>
<dbReference type="GeneID" id="28822847"/>